<dbReference type="Gramene" id="OE9A105393T1">
    <property type="protein sequence ID" value="OE9A105393C1"/>
    <property type="gene ID" value="OE9A105393"/>
</dbReference>
<organism evidence="1 2">
    <name type="scientific">Olea europaea subsp. europaea</name>
    <dbReference type="NCBI Taxonomy" id="158383"/>
    <lineage>
        <taxon>Eukaryota</taxon>
        <taxon>Viridiplantae</taxon>
        <taxon>Streptophyta</taxon>
        <taxon>Embryophyta</taxon>
        <taxon>Tracheophyta</taxon>
        <taxon>Spermatophyta</taxon>
        <taxon>Magnoliopsida</taxon>
        <taxon>eudicotyledons</taxon>
        <taxon>Gunneridae</taxon>
        <taxon>Pentapetalae</taxon>
        <taxon>asterids</taxon>
        <taxon>lamiids</taxon>
        <taxon>Lamiales</taxon>
        <taxon>Oleaceae</taxon>
        <taxon>Oleeae</taxon>
        <taxon>Olea</taxon>
    </lineage>
</organism>
<evidence type="ECO:0000313" key="1">
    <source>
        <dbReference type="EMBL" id="CAA3015429.1"/>
    </source>
</evidence>
<sequence length="51" mass="5614">MGYPKTEKIKINKNYDADDGGLELDVTLAVELGGLTDELFLTSFKGFYILG</sequence>
<dbReference type="Proteomes" id="UP000594638">
    <property type="component" value="Unassembled WGS sequence"/>
</dbReference>
<protein>
    <submittedName>
        <fullName evidence="1">Uncharacterized protein</fullName>
    </submittedName>
</protein>
<gene>
    <name evidence="1" type="ORF">OLEA9_A105393</name>
</gene>
<dbReference type="EMBL" id="CACTIH010007551">
    <property type="protein sequence ID" value="CAA3015429.1"/>
    <property type="molecule type" value="Genomic_DNA"/>
</dbReference>
<keyword evidence="2" id="KW-1185">Reference proteome</keyword>
<evidence type="ECO:0000313" key="2">
    <source>
        <dbReference type="Proteomes" id="UP000594638"/>
    </source>
</evidence>
<reference evidence="1 2" key="1">
    <citation type="submission" date="2019-12" db="EMBL/GenBank/DDBJ databases">
        <authorList>
            <person name="Alioto T."/>
            <person name="Alioto T."/>
            <person name="Gomez Garrido J."/>
        </authorList>
    </citation>
    <scope>NUCLEOTIDE SEQUENCE [LARGE SCALE GENOMIC DNA]</scope>
</reference>
<comment type="caution">
    <text evidence="1">The sequence shown here is derived from an EMBL/GenBank/DDBJ whole genome shotgun (WGS) entry which is preliminary data.</text>
</comment>
<feature type="non-terminal residue" evidence="1">
    <location>
        <position position="51"/>
    </location>
</feature>
<accession>A0A8S0UEF9</accession>
<dbReference type="AlphaFoldDB" id="A0A8S0UEF9"/>
<name>A0A8S0UEF9_OLEEU</name>
<proteinExistence type="predicted"/>